<dbReference type="CDD" id="cd06261">
    <property type="entry name" value="TM_PBP2"/>
    <property type="match status" value="1"/>
</dbReference>
<dbReference type="PANTHER" id="PTHR30151:SF0">
    <property type="entry name" value="ABC TRANSPORTER PERMEASE PROTEIN MJ0413-RELATED"/>
    <property type="match status" value="1"/>
</dbReference>
<name>A0ABP4VT10_9ACTN</name>
<dbReference type="RefSeq" id="WP_344199000.1">
    <property type="nucleotide sequence ID" value="NZ_BAAAME010000002.1"/>
</dbReference>
<dbReference type="SUPFAM" id="SSF161098">
    <property type="entry name" value="MetI-like"/>
    <property type="match status" value="1"/>
</dbReference>
<comment type="caution">
    <text evidence="9">The sequence shown here is derived from an EMBL/GenBank/DDBJ whole genome shotgun (WGS) entry which is preliminary data.</text>
</comment>
<dbReference type="PROSITE" id="PS50928">
    <property type="entry name" value="ABC_TM1"/>
    <property type="match status" value="1"/>
</dbReference>
<evidence type="ECO:0000256" key="3">
    <source>
        <dbReference type="ARBA" id="ARBA00022475"/>
    </source>
</evidence>
<feature type="domain" description="ABC transmembrane type-1" evidence="8">
    <location>
        <begin position="97"/>
        <end position="277"/>
    </location>
</feature>
<proteinExistence type="inferred from homology"/>
<dbReference type="Pfam" id="PF00528">
    <property type="entry name" value="BPD_transp_1"/>
    <property type="match status" value="1"/>
</dbReference>
<feature type="transmembrane region" description="Helical" evidence="7">
    <location>
        <begin position="163"/>
        <end position="185"/>
    </location>
</feature>
<sequence length="289" mass="30163">MSAPAVAPRRLTLRTRSTPISIVVGVLVALVLWEAVAQIAAATTAQGDRVVPSLVVVARDGLLGISNYWSGGWGVEATASGGSESVAGAVLALTQGAGITIGRVLVGLSLAIVIGLALGLLVSASRPVRLAVSGVSEMMRMLPALAMAPLFTLWFGATSRASILFIVFSVAFIVLLATANAVANLPAHLVDYPRTLGLSGWRLWTRVVTPAILPELRGSLVFGGLVAWTTVLASEMYGLGSGLGYMLNDTLRFSQVDRMVVVALIFSGLALATMKLLGGGVNRLTRWRE</sequence>
<dbReference type="InterPro" id="IPR035906">
    <property type="entry name" value="MetI-like_sf"/>
</dbReference>
<keyword evidence="3" id="KW-1003">Cell membrane</keyword>
<evidence type="ECO:0000256" key="2">
    <source>
        <dbReference type="ARBA" id="ARBA00022448"/>
    </source>
</evidence>
<dbReference type="EMBL" id="BAAAME010000002">
    <property type="protein sequence ID" value="GAA1733815.1"/>
    <property type="molecule type" value="Genomic_DNA"/>
</dbReference>
<evidence type="ECO:0000256" key="6">
    <source>
        <dbReference type="ARBA" id="ARBA00023136"/>
    </source>
</evidence>
<evidence type="ECO:0000256" key="7">
    <source>
        <dbReference type="RuleBase" id="RU363032"/>
    </source>
</evidence>
<accession>A0ABP4VT10</accession>
<feature type="transmembrane region" description="Helical" evidence="7">
    <location>
        <begin position="220"/>
        <end position="239"/>
    </location>
</feature>
<protein>
    <recommendedName>
        <fullName evidence="8">ABC transmembrane type-1 domain-containing protein</fullName>
    </recommendedName>
</protein>
<dbReference type="PANTHER" id="PTHR30151">
    <property type="entry name" value="ALKANE SULFONATE ABC TRANSPORTER-RELATED, MEMBRANE SUBUNIT"/>
    <property type="match status" value="1"/>
</dbReference>
<evidence type="ECO:0000256" key="4">
    <source>
        <dbReference type="ARBA" id="ARBA00022692"/>
    </source>
</evidence>
<feature type="transmembrane region" description="Helical" evidence="7">
    <location>
        <begin position="141"/>
        <end position="157"/>
    </location>
</feature>
<comment type="similarity">
    <text evidence="7">Belongs to the binding-protein-dependent transport system permease family.</text>
</comment>
<dbReference type="InterPro" id="IPR000515">
    <property type="entry name" value="MetI-like"/>
</dbReference>
<keyword evidence="6 7" id="KW-0472">Membrane</keyword>
<evidence type="ECO:0000256" key="1">
    <source>
        <dbReference type="ARBA" id="ARBA00004651"/>
    </source>
</evidence>
<dbReference type="Gene3D" id="1.10.3720.10">
    <property type="entry name" value="MetI-like"/>
    <property type="match status" value="1"/>
</dbReference>
<keyword evidence="5 7" id="KW-1133">Transmembrane helix</keyword>
<keyword evidence="10" id="KW-1185">Reference proteome</keyword>
<dbReference type="Proteomes" id="UP001501057">
    <property type="component" value="Unassembled WGS sequence"/>
</dbReference>
<comment type="subcellular location">
    <subcellularLocation>
        <location evidence="1 7">Cell membrane</location>
        <topology evidence="1 7">Multi-pass membrane protein</topology>
    </subcellularLocation>
</comment>
<evidence type="ECO:0000313" key="9">
    <source>
        <dbReference type="EMBL" id="GAA1733815.1"/>
    </source>
</evidence>
<keyword evidence="2 7" id="KW-0813">Transport</keyword>
<evidence type="ECO:0000256" key="5">
    <source>
        <dbReference type="ARBA" id="ARBA00022989"/>
    </source>
</evidence>
<feature type="transmembrane region" description="Helical" evidence="7">
    <location>
        <begin position="259"/>
        <end position="278"/>
    </location>
</feature>
<keyword evidence="4 7" id="KW-0812">Transmembrane</keyword>
<evidence type="ECO:0000259" key="8">
    <source>
        <dbReference type="PROSITE" id="PS50928"/>
    </source>
</evidence>
<reference evidence="10" key="1">
    <citation type="journal article" date="2019" name="Int. J. Syst. Evol. Microbiol.">
        <title>The Global Catalogue of Microorganisms (GCM) 10K type strain sequencing project: providing services to taxonomists for standard genome sequencing and annotation.</title>
        <authorList>
            <consortium name="The Broad Institute Genomics Platform"/>
            <consortium name="The Broad Institute Genome Sequencing Center for Infectious Disease"/>
            <person name="Wu L."/>
            <person name="Ma J."/>
        </authorList>
    </citation>
    <scope>NUCLEOTIDE SEQUENCE [LARGE SCALE GENOMIC DNA]</scope>
    <source>
        <strain evidence="10">JCM 13518</strain>
    </source>
</reference>
<organism evidence="9 10">
    <name type="scientific">Aeromicrobium alkaliterrae</name>
    <dbReference type="NCBI Taxonomy" id="302168"/>
    <lineage>
        <taxon>Bacteria</taxon>
        <taxon>Bacillati</taxon>
        <taxon>Actinomycetota</taxon>
        <taxon>Actinomycetes</taxon>
        <taxon>Propionibacteriales</taxon>
        <taxon>Nocardioidaceae</taxon>
        <taxon>Aeromicrobium</taxon>
    </lineage>
</organism>
<gene>
    <name evidence="9" type="ORF">GCM10009710_13140</name>
</gene>
<evidence type="ECO:0000313" key="10">
    <source>
        <dbReference type="Proteomes" id="UP001501057"/>
    </source>
</evidence>
<feature type="transmembrane region" description="Helical" evidence="7">
    <location>
        <begin position="101"/>
        <end position="121"/>
    </location>
</feature>